<dbReference type="EnsemblBacteria" id="ABL77441">
    <property type="protein sequence ID" value="ABL77441"/>
    <property type="gene ID" value="Tpen_0031"/>
</dbReference>
<organism evidence="2 3">
    <name type="scientific">Thermofilum pendens (strain DSM 2475 / Hrk 5)</name>
    <dbReference type="NCBI Taxonomy" id="368408"/>
    <lineage>
        <taxon>Archaea</taxon>
        <taxon>Thermoproteota</taxon>
        <taxon>Thermoprotei</taxon>
        <taxon>Thermofilales</taxon>
        <taxon>Thermofilaceae</taxon>
        <taxon>Thermofilum</taxon>
    </lineage>
</organism>
<keyword evidence="3" id="KW-1185">Reference proteome</keyword>
<evidence type="ECO:0000313" key="3">
    <source>
        <dbReference type="Proteomes" id="UP000000641"/>
    </source>
</evidence>
<dbReference type="AlphaFoldDB" id="A1RW61"/>
<dbReference type="PANTHER" id="PTHR43245">
    <property type="entry name" value="BIFUNCTIONAL POLYMYXIN RESISTANCE PROTEIN ARNA"/>
    <property type="match status" value="1"/>
</dbReference>
<evidence type="ECO:0000259" key="1">
    <source>
        <dbReference type="Pfam" id="PF01370"/>
    </source>
</evidence>
<evidence type="ECO:0000313" key="2">
    <source>
        <dbReference type="EMBL" id="ABL77441.1"/>
    </source>
</evidence>
<dbReference type="eggNOG" id="arCOG01369">
    <property type="taxonomic scope" value="Archaea"/>
</dbReference>
<reference evidence="3" key="1">
    <citation type="journal article" date="2008" name="J. Bacteriol.">
        <title>Genome sequence of Thermofilum pendens reveals an exceptional loss of biosynthetic pathways without genome reduction.</title>
        <authorList>
            <person name="Anderson I."/>
            <person name="Rodriguez J."/>
            <person name="Susanti D."/>
            <person name="Porat I."/>
            <person name="Reich C."/>
            <person name="Ulrich L.E."/>
            <person name="Elkins J.G."/>
            <person name="Mavromatis K."/>
            <person name="Lykidis A."/>
            <person name="Kim E."/>
            <person name="Thompson L.S."/>
            <person name="Nolan M."/>
            <person name="Land M."/>
            <person name="Copeland A."/>
            <person name="Lapidus A."/>
            <person name="Lucas S."/>
            <person name="Detter C."/>
            <person name="Zhulin I.B."/>
            <person name="Olsen G.J."/>
            <person name="Whitman W."/>
            <person name="Mukhopadhyay B."/>
            <person name="Bristow J."/>
            <person name="Kyrpides N."/>
        </authorList>
    </citation>
    <scope>NUCLEOTIDE SEQUENCE [LARGE SCALE GENOMIC DNA]</scope>
    <source>
        <strain evidence="3">DSM 2475 / Hrk 5</strain>
    </source>
</reference>
<dbReference type="KEGG" id="tpe:Tpen_0031"/>
<dbReference type="InterPro" id="IPR050177">
    <property type="entry name" value="Lipid_A_modif_metabolic_enz"/>
</dbReference>
<name>A1RW61_THEPD</name>
<dbReference type="InterPro" id="IPR001509">
    <property type="entry name" value="Epimerase_deHydtase"/>
</dbReference>
<gene>
    <name evidence="2" type="ordered locus">Tpen_0031</name>
</gene>
<proteinExistence type="predicted"/>
<dbReference type="Proteomes" id="UP000000641">
    <property type="component" value="Chromosome"/>
</dbReference>
<dbReference type="PANTHER" id="PTHR43245:SF13">
    <property type="entry name" value="UDP-D-APIOSE_UDP-D-XYLOSE SYNTHASE 2"/>
    <property type="match status" value="1"/>
</dbReference>
<dbReference type="SUPFAM" id="SSF51735">
    <property type="entry name" value="NAD(P)-binding Rossmann-fold domains"/>
    <property type="match status" value="1"/>
</dbReference>
<dbReference type="OrthoDB" id="4907at2157"/>
<dbReference type="GeneID" id="4601777"/>
<sequence length="308" mass="33868">MNVGITGGAGFIGFNTARYLASRGFQVVVLDDFSRATVGREDLEKVGAEVYEGDVRDAEALRRFLSGVDAVIHLAALVDVRESEERPEEYWSVNVEGTRALLAEASRAGVRKVVFASSAAVYGDLGGLTAGEEVDARPKSFYGLTKRVGEELCRFFSGRGVVCVALRIFNVYGEYSRRGVIYEFARRVLSGLPVKVYGDGNQTRDFVYVGDVARAFEAVIAEWSGGFEVFNVASGRCVSVNELVRLFEQVTGKRVGVLREPARPEEIRRSCASTEKAARMLGFRASTSLEEGVRRVVEWVARYAEDKV</sequence>
<protein>
    <submittedName>
        <fullName evidence="2">NAD-dependent epimerase/dehydratase</fullName>
    </submittedName>
</protein>
<dbReference type="EMBL" id="CP000505">
    <property type="protein sequence ID" value="ABL77441.1"/>
    <property type="molecule type" value="Genomic_DNA"/>
</dbReference>
<dbReference type="STRING" id="368408.Tpen_0031"/>
<dbReference type="RefSeq" id="WP_011751706.1">
    <property type="nucleotide sequence ID" value="NC_008698.1"/>
</dbReference>
<dbReference type="Gene3D" id="3.40.50.720">
    <property type="entry name" value="NAD(P)-binding Rossmann-like Domain"/>
    <property type="match status" value="1"/>
</dbReference>
<dbReference type="Pfam" id="PF01370">
    <property type="entry name" value="Epimerase"/>
    <property type="match status" value="1"/>
</dbReference>
<feature type="domain" description="NAD-dependent epimerase/dehydratase" evidence="1">
    <location>
        <begin position="5"/>
        <end position="233"/>
    </location>
</feature>
<dbReference type="HOGENOM" id="CLU_007383_1_7_2"/>
<dbReference type="InterPro" id="IPR036291">
    <property type="entry name" value="NAD(P)-bd_dom_sf"/>
</dbReference>
<accession>A1RW61</accession>